<feature type="compositionally biased region" description="Basic residues" evidence="1">
    <location>
        <begin position="257"/>
        <end position="277"/>
    </location>
</feature>
<organism evidence="2">
    <name type="scientific">Saimiriine herpesvirus 2</name>
    <name type="common">SaHV-2</name>
    <name type="synonym">Herpesvirus saimiri</name>
    <dbReference type="NCBI Taxonomy" id="10381"/>
    <lineage>
        <taxon>Viruses</taxon>
        <taxon>Duplodnaviria</taxon>
        <taxon>Heunggongvirae</taxon>
        <taxon>Peploviricota</taxon>
        <taxon>Herviviricetes</taxon>
        <taxon>Herpesvirales</taxon>
        <taxon>Orthoherpesviridae</taxon>
        <taxon>Gammaherpesvirinae</taxon>
        <taxon>Rhadinovirus</taxon>
        <taxon>Rhadinovirus saimiriinegamma2</taxon>
    </lineage>
</organism>
<organismHost>
    <name type="scientific">Saimiri sciureus</name>
    <name type="common">Common squirrel monkey</name>
    <dbReference type="NCBI Taxonomy" id="9521"/>
</organismHost>
<evidence type="ECO:0000313" key="2">
    <source>
        <dbReference type="EMBL" id="CAA73634.1"/>
    </source>
</evidence>
<proteinExistence type="predicted"/>
<feature type="compositionally biased region" description="Basic and acidic residues" evidence="1">
    <location>
        <begin position="235"/>
        <end position="249"/>
    </location>
</feature>
<protein>
    <submittedName>
        <fullName evidence="2">Uncharacterized protein orf20</fullName>
    </submittedName>
</protein>
<feature type="region of interest" description="Disordered" evidence="1">
    <location>
        <begin position="232"/>
        <end position="277"/>
    </location>
</feature>
<name>O40640_SHV2</name>
<evidence type="ECO:0000256" key="1">
    <source>
        <dbReference type="SAM" id="MobiDB-lite"/>
    </source>
</evidence>
<accession>O40640</accession>
<dbReference type="InterPro" id="IPR002580">
    <property type="entry name" value="Herpes_UL24"/>
</dbReference>
<dbReference type="EMBL" id="Y13183">
    <property type="protein sequence ID" value="CAA73634.1"/>
    <property type="molecule type" value="Genomic_DNA"/>
</dbReference>
<sequence>MLSVIKQRDKEVLAHLPNKRKIEGNKAHLETYKKLAKYTVSASIFKFLSISHPCPLRAKTQLFFEVSLGNRIADCVMLTSCGETRICYVIELKTCMTSNLDLISDIRKSQRSQGLCQLADTVNFIHNYAPLGRQAWTVLPILIFKSQKTLKTLHIETPKFPVNLTHTSEEKLSCFLWSRADVEIRKKIHLAPKPKRILKWDSLLDSTSTEHSAYRQKLIERNKKKCFTLQNQTSKFRDRPNKKGNDQLRARQANARPCKKKQHNNKRLRNNRKHGGKVSRLATATSFFSEAAIPNYSVPTHKR</sequence>
<dbReference type="Pfam" id="PF01646">
    <property type="entry name" value="Herpes_UL24"/>
    <property type="match status" value="1"/>
</dbReference>
<gene>
    <name evidence="2" type="primary">orf20</name>
</gene>
<reference evidence="2" key="1">
    <citation type="journal article" date="1997" name="J. Virol.">
        <title>The superantigen-homologous viral immediate-early gene ie14/vsag in herpesvirus saimiri-transformed human T cells.</title>
        <authorList>
            <person name="Knappe A."/>
            <person name="Hiller C."/>
            <person name="Thurau M."/>
            <person name="Wittmann S."/>
            <person name="Hofmann H."/>
            <person name="Fleckenstein B."/>
            <person name="Fickenscher H."/>
        </authorList>
    </citation>
    <scope>NUCLEOTIDE SEQUENCE</scope>
    <source>
        <strain evidence="2">C-488</strain>
    </source>
</reference>